<dbReference type="EMBL" id="CP000743">
    <property type="protein sequence ID" value="ABR56814.1"/>
    <property type="molecule type" value="Genomic_DNA"/>
</dbReference>
<dbReference type="GeneID" id="5326611"/>
<evidence type="ECO:0000256" key="1">
    <source>
        <dbReference type="SAM" id="MobiDB-lite"/>
    </source>
</evidence>
<accession>A6UWE2</accession>
<dbReference type="AlphaFoldDB" id="A6UWE2"/>
<protein>
    <recommendedName>
        <fullName evidence="5">LPXTG cell wall anchor domain-containing protein</fullName>
    </recommendedName>
</protein>
<keyword evidence="2" id="KW-1133">Transmembrane helix</keyword>
<feature type="transmembrane region" description="Helical" evidence="2">
    <location>
        <begin position="261"/>
        <end position="279"/>
    </location>
</feature>
<reference evidence="3" key="1">
    <citation type="submission" date="2007-06" db="EMBL/GenBank/DDBJ databases">
        <title>Complete sequence of Methanococcus aeolicus Nankai-3.</title>
        <authorList>
            <consortium name="US DOE Joint Genome Institute"/>
            <person name="Copeland A."/>
            <person name="Lucas S."/>
            <person name="Lapidus A."/>
            <person name="Barry K."/>
            <person name="Glavina del Rio T."/>
            <person name="Dalin E."/>
            <person name="Tice H."/>
            <person name="Pitluck S."/>
            <person name="Chain P."/>
            <person name="Malfatti S."/>
            <person name="Shin M."/>
            <person name="Vergez L."/>
            <person name="Schmutz J."/>
            <person name="Larimer F."/>
            <person name="Land M."/>
            <person name="Hauser L."/>
            <person name="Kyrpides N."/>
            <person name="Lykidis A."/>
            <person name="Sieprawska-Lupa M."/>
            <person name="Whitman W.B."/>
            <person name="Richardson P."/>
        </authorList>
    </citation>
    <scope>NUCLEOTIDE SEQUENCE [LARGE SCALE GENOMIC DNA]</scope>
    <source>
        <strain evidence="3">Nankai-3</strain>
    </source>
</reference>
<feature type="region of interest" description="Disordered" evidence="1">
    <location>
        <begin position="204"/>
        <end position="229"/>
    </location>
</feature>
<name>A6UWE2_META3</name>
<dbReference type="eggNOG" id="ENOG502N55Q">
    <property type="taxonomic scope" value="Archaea"/>
</dbReference>
<keyword evidence="2" id="KW-0812">Transmembrane</keyword>
<evidence type="ECO:0000313" key="4">
    <source>
        <dbReference type="Proteomes" id="UP000001106"/>
    </source>
</evidence>
<dbReference type="OrthoDB" id="383562at2157"/>
<evidence type="ECO:0000256" key="2">
    <source>
        <dbReference type="SAM" id="Phobius"/>
    </source>
</evidence>
<gene>
    <name evidence="3" type="ordered locus">Maeo_1238</name>
</gene>
<sequence length="286" mass="31525">MLPVGRVARRMNKPRPHRRPTRRTHRRPTRRTHRRPTRRTHRRPTRRTHRRPTRRRTPPHHIKASSRTPKINSKIPKIRVPKIKVPKIKVPKIKMPKLRRTPKLRKGINEPNVSKWDKLNGIVGGLGIAATGAELYMMSKWMGDSGDTGYEEDGHGDMGYGDGGYGGGYGDGGYGGGYGDGGYGGGGYMDSLGDALGDATSDYLPDSALDPGGDIEDGTLTPTDDGGYVDGSGNYYTPDPETGELINPETGQPYIPKSTKYTLVGVVLVLILIVGVWIYKKRKKGE</sequence>
<evidence type="ECO:0000313" key="3">
    <source>
        <dbReference type="EMBL" id="ABR56814.1"/>
    </source>
</evidence>
<keyword evidence="4" id="KW-1185">Reference proteome</keyword>
<keyword evidence="2" id="KW-0472">Membrane</keyword>
<feature type="region of interest" description="Disordered" evidence="1">
    <location>
        <begin position="1"/>
        <end position="78"/>
    </location>
</feature>
<dbReference type="Proteomes" id="UP000001106">
    <property type="component" value="Chromosome"/>
</dbReference>
<organism evidence="3 4">
    <name type="scientific">Methanococcus aeolicus (strain ATCC BAA-1280 / DSM 17508 / OCM 812 / Nankai-3)</name>
    <dbReference type="NCBI Taxonomy" id="419665"/>
    <lineage>
        <taxon>Archaea</taxon>
        <taxon>Methanobacteriati</taxon>
        <taxon>Methanobacteriota</taxon>
        <taxon>Methanomada group</taxon>
        <taxon>Methanococci</taxon>
        <taxon>Methanococcales</taxon>
        <taxon>Methanococcaceae</taxon>
        <taxon>Methanococcus</taxon>
    </lineage>
</organism>
<dbReference type="STRING" id="419665.Maeo_1238"/>
<evidence type="ECO:0008006" key="5">
    <source>
        <dbReference type="Google" id="ProtNLM"/>
    </source>
</evidence>
<dbReference type="HOGENOM" id="CLU_971835_0_0_2"/>
<proteinExistence type="predicted"/>
<dbReference type="KEGG" id="mae:Maeo_1238"/>
<feature type="compositionally biased region" description="Basic residues" evidence="1">
    <location>
        <begin position="7"/>
        <end position="64"/>
    </location>
</feature>
<dbReference type="RefSeq" id="WP_011973946.1">
    <property type="nucleotide sequence ID" value="NC_009635.1"/>
</dbReference>